<reference evidence="1" key="1">
    <citation type="submission" date="2023-01" db="EMBL/GenBank/DDBJ databases">
        <title>Genome assembly of the deep-sea coral Lophelia pertusa.</title>
        <authorList>
            <person name="Herrera S."/>
            <person name="Cordes E."/>
        </authorList>
    </citation>
    <scope>NUCLEOTIDE SEQUENCE</scope>
    <source>
        <strain evidence="1">USNM1676648</strain>
        <tissue evidence="1">Polyp</tissue>
    </source>
</reference>
<gene>
    <name evidence="1" type="primary">DIS3L_1</name>
    <name evidence="1" type="ORF">OS493_033001</name>
</gene>
<dbReference type="Proteomes" id="UP001163046">
    <property type="component" value="Unassembled WGS sequence"/>
</dbReference>
<name>A0A9W9ZWJ2_9CNID</name>
<evidence type="ECO:0000313" key="2">
    <source>
        <dbReference type="Proteomes" id="UP001163046"/>
    </source>
</evidence>
<dbReference type="EMBL" id="MU825438">
    <property type="protein sequence ID" value="KAJ7389197.1"/>
    <property type="molecule type" value="Genomic_DNA"/>
</dbReference>
<dbReference type="Gene3D" id="2.40.50.690">
    <property type="match status" value="1"/>
</dbReference>
<keyword evidence="2" id="KW-1185">Reference proteome</keyword>
<dbReference type="AlphaFoldDB" id="A0A9W9ZWJ2"/>
<proteinExistence type="predicted"/>
<sequence length="128" mass="14369">MSSVMEHMSPREPGESLEGWQWRCVYTGAVWYHNHLKQAIPLVILTEDQQVAANYSTKNVGVFVMMNESASEASTKEYLEYLPIEVLEAGIKAGRFLQGCINVNKHCAQEEAFVSKVRGGVFQTTKTL</sequence>
<accession>A0A9W9ZWJ2</accession>
<evidence type="ECO:0000313" key="1">
    <source>
        <dbReference type="EMBL" id="KAJ7389197.1"/>
    </source>
</evidence>
<dbReference type="OrthoDB" id="372421at2759"/>
<protein>
    <submittedName>
        <fullName evidence="1">DIS3 mitotic control</fullName>
    </submittedName>
</protein>
<comment type="caution">
    <text evidence="1">The sequence shown here is derived from an EMBL/GenBank/DDBJ whole genome shotgun (WGS) entry which is preliminary data.</text>
</comment>
<organism evidence="1 2">
    <name type="scientific">Desmophyllum pertusum</name>
    <dbReference type="NCBI Taxonomy" id="174260"/>
    <lineage>
        <taxon>Eukaryota</taxon>
        <taxon>Metazoa</taxon>
        <taxon>Cnidaria</taxon>
        <taxon>Anthozoa</taxon>
        <taxon>Hexacorallia</taxon>
        <taxon>Scleractinia</taxon>
        <taxon>Caryophylliina</taxon>
        <taxon>Caryophylliidae</taxon>
        <taxon>Desmophyllum</taxon>
    </lineage>
</organism>